<dbReference type="PANTHER" id="PTHR43046:SF14">
    <property type="entry name" value="MUTT_NUDIX FAMILY PROTEIN"/>
    <property type="match status" value="1"/>
</dbReference>
<dbReference type="SUPFAM" id="SSF55811">
    <property type="entry name" value="Nudix"/>
    <property type="match status" value="1"/>
</dbReference>
<evidence type="ECO:0000256" key="2">
    <source>
        <dbReference type="ARBA" id="ARBA00022801"/>
    </source>
</evidence>
<evidence type="ECO:0000313" key="5">
    <source>
        <dbReference type="EMBL" id="PIR46791.1"/>
    </source>
</evidence>
<evidence type="ECO:0000256" key="1">
    <source>
        <dbReference type="ARBA" id="ARBA00001946"/>
    </source>
</evidence>
<dbReference type="Gene3D" id="3.90.79.10">
    <property type="entry name" value="Nucleoside Triphosphate Pyrophosphohydrolase"/>
    <property type="match status" value="1"/>
</dbReference>
<dbReference type="PANTHER" id="PTHR43046">
    <property type="entry name" value="GDP-MANNOSE MANNOSYL HYDROLASE"/>
    <property type="match status" value="1"/>
</dbReference>
<dbReference type="InterPro" id="IPR020476">
    <property type="entry name" value="Nudix_hydrolase"/>
</dbReference>
<accession>A0A2H0RJQ4</accession>
<protein>
    <submittedName>
        <fullName evidence="5">NUDIX hydrolase</fullName>
    </submittedName>
</protein>
<evidence type="ECO:0000313" key="6">
    <source>
        <dbReference type="Proteomes" id="UP000230833"/>
    </source>
</evidence>
<evidence type="ECO:0000256" key="3">
    <source>
        <dbReference type="RuleBase" id="RU003476"/>
    </source>
</evidence>
<feature type="domain" description="Nudix hydrolase" evidence="4">
    <location>
        <begin position="9"/>
        <end position="143"/>
    </location>
</feature>
<dbReference type="PROSITE" id="PS51462">
    <property type="entry name" value="NUDIX"/>
    <property type="match status" value="1"/>
</dbReference>
<name>A0A2H0RJQ4_9BACT</name>
<organism evidence="5 6">
    <name type="scientific">Candidatus Vogelbacteria bacterium CG10_big_fil_rev_8_21_14_0_10_45_14</name>
    <dbReference type="NCBI Taxonomy" id="1975042"/>
    <lineage>
        <taxon>Bacteria</taxon>
        <taxon>Candidatus Vogeliibacteriota</taxon>
    </lineage>
</organism>
<gene>
    <name evidence="5" type="ORF">COV07_02310</name>
</gene>
<comment type="caution">
    <text evidence="5">The sequence shown here is derived from an EMBL/GenBank/DDBJ whole genome shotgun (WGS) entry which is preliminary data.</text>
</comment>
<comment type="similarity">
    <text evidence="3">Belongs to the Nudix hydrolase family.</text>
</comment>
<proteinExistence type="inferred from homology"/>
<keyword evidence="2 3" id="KW-0378">Hydrolase</keyword>
<dbReference type="InterPro" id="IPR020084">
    <property type="entry name" value="NUDIX_hydrolase_CS"/>
</dbReference>
<dbReference type="PRINTS" id="PR00502">
    <property type="entry name" value="NUDIXFAMILY"/>
</dbReference>
<reference evidence="5 6" key="1">
    <citation type="submission" date="2017-09" db="EMBL/GenBank/DDBJ databases">
        <title>Depth-based differentiation of microbial function through sediment-hosted aquifers and enrichment of novel symbionts in the deep terrestrial subsurface.</title>
        <authorList>
            <person name="Probst A.J."/>
            <person name="Ladd B."/>
            <person name="Jarett J.K."/>
            <person name="Geller-Mcgrath D.E."/>
            <person name="Sieber C.M."/>
            <person name="Emerson J.B."/>
            <person name="Anantharaman K."/>
            <person name="Thomas B.C."/>
            <person name="Malmstrom R."/>
            <person name="Stieglmeier M."/>
            <person name="Klingl A."/>
            <person name="Woyke T."/>
            <person name="Ryan C.M."/>
            <person name="Banfield J.F."/>
        </authorList>
    </citation>
    <scope>NUCLEOTIDE SEQUENCE [LARGE SCALE GENOMIC DNA]</scope>
    <source>
        <strain evidence="5">CG10_big_fil_rev_8_21_14_0_10_45_14</strain>
    </source>
</reference>
<sequence>MNEKIPDCFYRISVKALILDSGRTKFLLVKEDNGYWALPGGGLDWGENQEECIAREIKEEMGLDVLRVAKMPTYFITFQSDLSRHQELNRGDAWRANVIYDTEVSSLDFVPSEECVAVQFFEPEEVKKLQAFHGVKIFASQFDPSKHKSLE</sequence>
<comment type="cofactor">
    <cofactor evidence="1">
        <name>Mg(2+)</name>
        <dbReference type="ChEBI" id="CHEBI:18420"/>
    </cofactor>
</comment>
<evidence type="ECO:0000259" key="4">
    <source>
        <dbReference type="PROSITE" id="PS51462"/>
    </source>
</evidence>
<dbReference type="PROSITE" id="PS00893">
    <property type="entry name" value="NUDIX_BOX"/>
    <property type="match status" value="1"/>
</dbReference>
<dbReference type="Pfam" id="PF00293">
    <property type="entry name" value="NUDIX"/>
    <property type="match status" value="1"/>
</dbReference>
<dbReference type="InterPro" id="IPR000086">
    <property type="entry name" value="NUDIX_hydrolase_dom"/>
</dbReference>
<dbReference type="GO" id="GO:0016787">
    <property type="term" value="F:hydrolase activity"/>
    <property type="evidence" value="ECO:0007669"/>
    <property type="project" value="UniProtKB-KW"/>
</dbReference>
<dbReference type="Proteomes" id="UP000230833">
    <property type="component" value="Unassembled WGS sequence"/>
</dbReference>
<dbReference type="AlphaFoldDB" id="A0A2H0RJQ4"/>
<dbReference type="InterPro" id="IPR015797">
    <property type="entry name" value="NUDIX_hydrolase-like_dom_sf"/>
</dbReference>
<dbReference type="EMBL" id="PCYL01000028">
    <property type="protein sequence ID" value="PIR46791.1"/>
    <property type="molecule type" value="Genomic_DNA"/>
</dbReference>